<gene>
    <name evidence="3" type="ORF">GDR74_01935</name>
</gene>
<keyword evidence="1" id="KW-0812">Transmembrane</keyword>
<accession>A0A5P9JRS7</accession>
<sequence length="202" mass="22300">MMSPEDHARLSQAIREAEDLTTGEIVVVVAGQASGYRSFPVLWALLAALLVPWPLIGITALGPARIFLIQLLAALFLSVFLSLPSRRHALVPRFIKKARAQEAARREFLSRGLTRTRERTGVLIYIALAERHAEILADTGIADRVGPEVWRSIVDDLTDRIREGRLADGLMAAVRRTGAVLAEHAPPRSDDLDELPNKVFLL</sequence>
<dbReference type="EMBL" id="CP045423">
    <property type="protein sequence ID" value="QFU15073.1"/>
    <property type="molecule type" value="Genomic_DNA"/>
</dbReference>
<dbReference type="RefSeq" id="WP_152584723.1">
    <property type="nucleotide sequence ID" value="NZ_CP045423.1"/>
</dbReference>
<keyword evidence="4" id="KW-1185">Reference proteome</keyword>
<name>A0A5P9JRS7_9HYPH</name>
<reference evidence="3 4" key="1">
    <citation type="submission" date="2019-10" db="EMBL/GenBank/DDBJ databases">
        <title>Isolation, Identification of Microvirga thermotolerans HR1, a novel thermophilic bacterium and Comparative Genomics of the genus Microvirga.</title>
        <authorList>
            <person name="Li J."/>
            <person name="Zhang W."/>
            <person name="Lin M."/>
            <person name="Wang J."/>
        </authorList>
    </citation>
    <scope>NUCLEOTIDE SEQUENCE [LARGE SCALE GENOMIC DNA]</scope>
    <source>
        <strain evidence="3 4">HR1</strain>
    </source>
</reference>
<organism evidence="3 4">
    <name type="scientific">Microvirga thermotolerans</name>
    <dbReference type="NCBI Taxonomy" id="2651334"/>
    <lineage>
        <taxon>Bacteria</taxon>
        <taxon>Pseudomonadati</taxon>
        <taxon>Pseudomonadota</taxon>
        <taxon>Alphaproteobacteria</taxon>
        <taxon>Hyphomicrobiales</taxon>
        <taxon>Methylobacteriaceae</taxon>
        <taxon>Microvirga</taxon>
    </lineage>
</organism>
<evidence type="ECO:0000313" key="3">
    <source>
        <dbReference type="EMBL" id="QFU15073.1"/>
    </source>
</evidence>
<evidence type="ECO:0000259" key="2">
    <source>
        <dbReference type="Pfam" id="PF04536"/>
    </source>
</evidence>
<dbReference type="Pfam" id="PF04536">
    <property type="entry name" value="TPM_phosphatase"/>
    <property type="match status" value="1"/>
</dbReference>
<keyword evidence="1" id="KW-0472">Membrane</keyword>
<dbReference type="AlphaFoldDB" id="A0A5P9JRS7"/>
<dbReference type="Gene3D" id="3.10.310.50">
    <property type="match status" value="1"/>
</dbReference>
<feature type="transmembrane region" description="Helical" evidence="1">
    <location>
        <begin position="41"/>
        <end position="60"/>
    </location>
</feature>
<dbReference type="PANTHER" id="PTHR30373:SF8">
    <property type="entry name" value="BLL7265 PROTEIN"/>
    <property type="match status" value="1"/>
</dbReference>
<dbReference type="Proteomes" id="UP000325614">
    <property type="component" value="Chromosome"/>
</dbReference>
<keyword evidence="1" id="KW-1133">Transmembrane helix</keyword>
<evidence type="ECO:0000256" key="1">
    <source>
        <dbReference type="SAM" id="Phobius"/>
    </source>
</evidence>
<feature type="transmembrane region" description="Helical" evidence="1">
    <location>
        <begin position="66"/>
        <end position="83"/>
    </location>
</feature>
<proteinExistence type="predicted"/>
<dbReference type="PANTHER" id="PTHR30373">
    <property type="entry name" value="UPF0603 PROTEIN YGCG"/>
    <property type="match status" value="1"/>
</dbReference>
<protein>
    <recommendedName>
        <fullName evidence="2">TPM domain-containing protein</fullName>
    </recommendedName>
</protein>
<dbReference type="InterPro" id="IPR007621">
    <property type="entry name" value="TPM_dom"/>
</dbReference>
<dbReference type="KEGG" id="mico:GDR74_01935"/>
<feature type="domain" description="TPM" evidence="2">
    <location>
        <begin position="91"/>
        <end position="179"/>
    </location>
</feature>
<evidence type="ECO:0000313" key="4">
    <source>
        <dbReference type="Proteomes" id="UP000325614"/>
    </source>
</evidence>